<gene>
    <name evidence="1" type="ORF">UFOVP1451_34</name>
</gene>
<proteinExistence type="predicted"/>
<organism evidence="1">
    <name type="scientific">uncultured Caudovirales phage</name>
    <dbReference type="NCBI Taxonomy" id="2100421"/>
    <lineage>
        <taxon>Viruses</taxon>
        <taxon>Duplodnaviria</taxon>
        <taxon>Heunggongvirae</taxon>
        <taxon>Uroviricota</taxon>
        <taxon>Caudoviricetes</taxon>
        <taxon>Peduoviridae</taxon>
        <taxon>Maltschvirus</taxon>
        <taxon>Maltschvirus maltsch</taxon>
    </lineage>
</organism>
<protein>
    <submittedName>
        <fullName evidence="1">Uncharacterized protein</fullName>
    </submittedName>
</protein>
<accession>A0A6J5SHA7</accession>
<name>A0A6J5SHA7_9CAUD</name>
<reference evidence="1" key="1">
    <citation type="submission" date="2020-05" db="EMBL/GenBank/DDBJ databases">
        <authorList>
            <person name="Chiriac C."/>
            <person name="Salcher M."/>
            <person name="Ghai R."/>
            <person name="Kavagutti S V."/>
        </authorList>
    </citation>
    <scope>NUCLEOTIDE SEQUENCE</scope>
</reference>
<dbReference type="EMBL" id="LR797397">
    <property type="protein sequence ID" value="CAB4213406.1"/>
    <property type="molecule type" value="Genomic_DNA"/>
</dbReference>
<evidence type="ECO:0000313" key="1">
    <source>
        <dbReference type="EMBL" id="CAB4213406.1"/>
    </source>
</evidence>
<sequence>MKNLKELRALKKAKFERINTAKQTRNNLTCERSKFWLAEKQIVEVEFRACGDFVVKSFDGKFSSYGDKLRVENLTESGFEIQTFGGDKINYNLI</sequence>